<reference evidence="3" key="1">
    <citation type="journal article" date="2002" name="Science">
        <title>The draft genome of Ciona intestinalis: insights into chordate and vertebrate origins.</title>
        <authorList>
            <person name="Dehal P."/>
            <person name="Satou Y."/>
            <person name="Campbell R.K."/>
            <person name="Chapman J."/>
            <person name="Degnan B."/>
            <person name="De Tomaso A."/>
            <person name="Davidson B."/>
            <person name="Di Gregorio A."/>
            <person name="Gelpke M."/>
            <person name="Goodstein D.M."/>
            <person name="Harafuji N."/>
            <person name="Hastings K.E."/>
            <person name="Ho I."/>
            <person name="Hotta K."/>
            <person name="Huang W."/>
            <person name="Kawashima T."/>
            <person name="Lemaire P."/>
            <person name="Martinez D."/>
            <person name="Meinertzhagen I.A."/>
            <person name="Necula S."/>
            <person name="Nonaka M."/>
            <person name="Putnam N."/>
            <person name="Rash S."/>
            <person name="Saiga H."/>
            <person name="Satake M."/>
            <person name="Terry A."/>
            <person name="Yamada L."/>
            <person name="Wang H.G."/>
            <person name="Awazu S."/>
            <person name="Azumi K."/>
            <person name="Boore J."/>
            <person name="Branno M."/>
            <person name="Chin-Bow S."/>
            <person name="DeSantis R."/>
            <person name="Doyle S."/>
            <person name="Francino P."/>
            <person name="Keys D.N."/>
            <person name="Haga S."/>
            <person name="Hayashi H."/>
            <person name="Hino K."/>
            <person name="Imai K.S."/>
            <person name="Inaba K."/>
            <person name="Kano S."/>
            <person name="Kobayashi K."/>
            <person name="Kobayashi M."/>
            <person name="Lee B.I."/>
            <person name="Makabe K.W."/>
            <person name="Manohar C."/>
            <person name="Matassi G."/>
            <person name="Medina M."/>
            <person name="Mochizuki Y."/>
            <person name="Mount S."/>
            <person name="Morishita T."/>
            <person name="Miura S."/>
            <person name="Nakayama A."/>
            <person name="Nishizaka S."/>
            <person name="Nomoto H."/>
            <person name="Ohta F."/>
            <person name="Oishi K."/>
            <person name="Rigoutsos I."/>
            <person name="Sano M."/>
            <person name="Sasaki A."/>
            <person name="Sasakura Y."/>
            <person name="Shoguchi E."/>
            <person name="Shin-i T."/>
            <person name="Spagnuolo A."/>
            <person name="Stainier D."/>
            <person name="Suzuki M.M."/>
            <person name="Tassy O."/>
            <person name="Takatori N."/>
            <person name="Tokuoka M."/>
            <person name="Yagi K."/>
            <person name="Yoshizaki F."/>
            <person name="Wada S."/>
            <person name="Zhang C."/>
            <person name="Hyatt P.D."/>
            <person name="Larimer F."/>
            <person name="Detter C."/>
            <person name="Doggett N."/>
            <person name="Glavina T."/>
            <person name="Hawkins T."/>
            <person name="Richardson P."/>
            <person name="Lucas S."/>
            <person name="Kohara Y."/>
            <person name="Levine M."/>
            <person name="Satoh N."/>
            <person name="Rokhsar D.S."/>
        </authorList>
    </citation>
    <scope>NUCLEOTIDE SEQUENCE [LARGE SCALE GENOMIC DNA]</scope>
</reference>
<feature type="compositionally biased region" description="Polar residues" evidence="1">
    <location>
        <begin position="36"/>
        <end position="63"/>
    </location>
</feature>
<keyword evidence="3" id="KW-1185">Reference proteome</keyword>
<dbReference type="InParanoid" id="H2XYT7"/>
<dbReference type="Ensembl" id="ENSCINT00000035285.1">
    <property type="protein sequence ID" value="ENSCINP00000034821.1"/>
    <property type="gene ID" value="ENSCING00000023850.1"/>
</dbReference>
<feature type="region of interest" description="Disordered" evidence="1">
    <location>
        <begin position="210"/>
        <end position="229"/>
    </location>
</feature>
<reference evidence="2" key="3">
    <citation type="submission" date="2025-08" db="UniProtKB">
        <authorList>
            <consortium name="Ensembl"/>
        </authorList>
    </citation>
    <scope>IDENTIFICATION</scope>
</reference>
<evidence type="ECO:0000313" key="3">
    <source>
        <dbReference type="Proteomes" id="UP000008144"/>
    </source>
</evidence>
<feature type="region of interest" description="Disordered" evidence="1">
    <location>
        <begin position="1"/>
        <end position="63"/>
    </location>
</feature>
<dbReference type="AlphaFoldDB" id="H2XYT7"/>
<evidence type="ECO:0000313" key="2">
    <source>
        <dbReference type="Ensembl" id="ENSCINP00000034821.1"/>
    </source>
</evidence>
<organism evidence="2 3">
    <name type="scientific">Ciona intestinalis</name>
    <name type="common">Transparent sea squirt</name>
    <name type="synonym">Ascidia intestinalis</name>
    <dbReference type="NCBI Taxonomy" id="7719"/>
    <lineage>
        <taxon>Eukaryota</taxon>
        <taxon>Metazoa</taxon>
        <taxon>Chordata</taxon>
        <taxon>Tunicata</taxon>
        <taxon>Ascidiacea</taxon>
        <taxon>Phlebobranchia</taxon>
        <taxon>Cionidae</taxon>
        <taxon>Ciona</taxon>
    </lineage>
</organism>
<name>H2XYT7_CIOIN</name>
<feature type="compositionally biased region" description="Basic and acidic residues" evidence="1">
    <location>
        <begin position="102"/>
        <end position="114"/>
    </location>
</feature>
<feature type="compositionally biased region" description="Polar residues" evidence="1">
    <location>
        <begin position="182"/>
        <end position="193"/>
    </location>
</feature>
<proteinExistence type="predicted"/>
<feature type="region of interest" description="Disordered" evidence="1">
    <location>
        <begin position="83"/>
        <end position="202"/>
    </location>
</feature>
<reference evidence="2" key="2">
    <citation type="journal article" date="2008" name="Genome Biol.">
        <title>Improved genome assembly and evidence-based global gene model set for the chordate Ciona intestinalis: new insight into intron and operon populations.</title>
        <authorList>
            <person name="Satou Y."/>
            <person name="Mineta K."/>
            <person name="Ogasawara M."/>
            <person name="Sasakura Y."/>
            <person name="Shoguchi E."/>
            <person name="Ueno K."/>
            <person name="Yamada L."/>
            <person name="Matsumoto J."/>
            <person name="Wasserscheid J."/>
            <person name="Dewar K."/>
            <person name="Wiley G.B."/>
            <person name="Macmil S.L."/>
            <person name="Roe B.A."/>
            <person name="Zeller R.W."/>
            <person name="Hastings K.E."/>
            <person name="Lemaire P."/>
            <person name="Lindquist E."/>
            <person name="Endo T."/>
            <person name="Hotta K."/>
            <person name="Inaba K."/>
        </authorList>
    </citation>
    <scope>NUCLEOTIDE SEQUENCE [LARGE SCALE GENOMIC DNA]</scope>
    <source>
        <strain evidence="2">wild type</strain>
    </source>
</reference>
<dbReference type="HOGENOM" id="CLU_1212157_0_0_1"/>
<feature type="compositionally biased region" description="Polar residues" evidence="1">
    <location>
        <begin position="115"/>
        <end position="130"/>
    </location>
</feature>
<reference evidence="2" key="4">
    <citation type="submission" date="2025-09" db="UniProtKB">
        <authorList>
            <consortium name="Ensembl"/>
        </authorList>
    </citation>
    <scope>IDENTIFICATION</scope>
</reference>
<accession>H2XYT7</accession>
<dbReference type="GeneTree" id="ENSGT00940000171849"/>
<dbReference type="EMBL" id="EAAA01002402">
    <property type="status" value="NOT_ANNOTATED_CDS"/>
    <property type="molecule type" value="Genomic_DNA"/>
</dbReference>
<dbReference type="Proteomes" id="UP000008144">
    <property type="component" value="Chromosome 7"/>
</dbReference>
<sequence>MEGHISEEDLLSGIELLPTTEPGTPASNLLKAVKIEQSSLSEDSLSPTKAPSSQQSPIKLPTSYFSTSIQDVQKRLRDSLASSLRKEAEMKNSWHASPGEVKVTHEVQISEDKNQSPSLHQSHLDNSQNPPIKISVNVPSSSSSRQKFSALNAQQHSGPNICLSSKFPSGISPIKSTDHNKMQSSLNESSNSRTNEDPNTEKLLAFIKQLEKGPKSDKSVASHLSQLSI</sequence>
<feature type="compositionally biased region" description="Basic and acidic residues" evidence="1">
    <location>
        <begin position="83"/>
        <end position="92"/>
    </location>
</feature>
<protein>
    <submittedName>
        <fullName evidence="2">Uncharacterized protein</fullName>
    </submittedName>
</protein>
<feature type="compositionally biased region" description="Polar residues" evidence="1">
    <location>
        <begin position="145"/>
        <end position="167"/>
    </location>
</feature>
<feature type="compositionally biased region" description="Basic and acidic residues" evidence="1">
    <location>
        <begin position="210"/>
        <end position="220"/>
    </location>
</feature>
<evidence type="ECO:0000256" key="1">
    <source>
        <dbReference type="SAM" id="MobiDB-lite"/>
    </source>
</evidence>